<reference evidence="2 3" key="1">
    <citation type="submission" date="2012-04" db="EMBL/GenBank/DDBJ databases">
        <title>The Genome Sequence of Afipia broomeae ATCC 49717.</title>
        <authorList>
            <consortium name="The Broad Institute Genome Sequencing Platform"/>
            <person name="Earl A."/>
            <person name="Ward D."/>
            <person name="Feldgarden M."/>
            <person name="Gevers D."/>
            <person name="Huys G."/>
            <person name="Walker B."/>
            <person name="Young S.K."/>
            <person name="Zeng Q."/>
            <person name="Gargeya S."/>
            <person name="Fitzgerald M."/>
            <person name="Haas B."/>
            <person name="Abouelleil A."/>
            <person name="Alvarado L."/>
            <person name="Arachchi H.M."/>
            <person name="Berlin A."/>
            <person name="Chapman S.B."/>
            <person name="Goldberg J."/>
            <person name="Griggs A."/>
            <person name="Gujja S."/>
            <person name="Hansen M."/>
            <person name="Howarth C."/>
            <person name="Imamovic A."/>
            <person name="Larimer J."/>
            <person name="McCowen C."/>
            <person name="Montmayeur A."/>
            <person name="Murphy C."/>
            <person name="Neiman D."/>
            <person name="Pearson M."/>
            <person name="Priest M."/>
            <person name="Roberts A."/>
            <person name="Saif S."/>
            <person name="Shea T."/>
            <person name="Sisk P."/>
            <person name="Sykes S."/>
            <person name="Wortman J."/>
            <person name="Nusbaum C."/>
            <person name="Birren B."/>
        </authorList>
    </citation>
    <scope>NUCLEOTIDE SEQUENCE [LARGE SCALE GENOMIC DNA]</scope>
    <source>
        <strain evidence="2 3">ATCC 49717</strain>
    </source>
</reference>
<dbReference type="RefSeq" id="WP_006023431.1">
    <property type="nucleotide sequence ID" value="NZ_KB375284.1"/>
</dbReference>
<name>K8P8Z7_9BRAD</name>
<keyword evidence="1" id="KW-0812">Transmembrane</keyword>
<evidence type="ECO:0000313" key="3">
    <source>
        <dbReference type="Proteomes" id="UP000001096"/>
    </source>
</evidence>
<dbReference type="HOGENOM" id="CLU_1891735_0_0_5"/>
<keyword evidence="1" id="KW-0472">Membrane</keyword>
<keyword evidence="1" id="KW-1133">Transmembrane helix</keyword>
<feature type="transmembrane region" description="Helical" evidence="1">
    <location>
        <begin position="12"/>
        <end position="34"/>
    </location>
</feature>
<sequence>MRAYRLGRILLAYVCALFAASLAIAIFHFVMIMLVEPKTSSKVLLFILPATLGLTPFVLLFTIIPGLIVAISAELAGLRSSVAYISIGVGVALLCLGVVVGWDVINLLIYPASGAVAGYVYWLVAGRNSVPYGY</sequence>
<dbReference type="EMBL" id="AGWX01000005">
    <property type="protein sequence ID" value="EKS34818.1"/>
    <property type="molecule type" value="Genomic_DNA"/>
</dbReference>
<gene>
    <name evidence="2" type="ORF">HMPREF9695_04728</name>
</gene>
<accession>K8P8Z7</accession>
<feature type="transmembrane region" description="Helical" evidence="1">
    <location>
        <begin position="82"/>
        <end position="102"/>
    </location>
</feature>
<protein>
    <submittedName>
        <fullName evidence="2">Uncharacterized protein</fullName>
    </submittedName>
</protein>
<dbReference type="AlphaFoldDB" id="K8P8Z7"/>
<organism evidence="2 3">
    <name type="scientific">Afipia broomeae ATCC 49717</name>
    <dbReference type="NCBI Taxonomy" id="883078"/>
    <lineage>
        <taxon>Bacteria</taxon>
        <taxon>Pseudomonadati</taxon>
        <taxon>Pseudomonadota</taxon>
        <taxon>Alphaproteobacteria</taxon>
        <taxon>Hyphomicrobiales</taxon>
        <taxon>Nitrobacteraceae</taxon>
        <taxon>Afipia</taxon>
    </lineage>
</organism>
<feature type="transmembrane region" description="Helical" evidence="1">
    <location>
        <begin position="46"/>
        <end position="70"/>
    </location>
</feature>
<keyword evidence="3" id="KW-1185">Reference proteome</keyword>
<proteinExistence type="predicted"/>
<dbReference type="Proteomes" id="UP000001096">
    <property type="component" value="Unassembled WGS sequence"/>
</dbReference>
<feature type="transmembrane region" description="Helical" evidence="1">
    <location>
        <begin position="108"/>
        <end position="125"/>
    </location>
</feature>
<comment type="caution">
    <text evidence="2">The sequence shown here is derived from an EMBL/GenBank/DDBJ whole genome shotgun (WGS) entry which is preliminary data.</text>
</comment>
<evidence type="ECO:0000313" key="2">
    <source>
        <dbReference type="EMBL" id="EKS34818.1"/>
    </source>
</evidence>
<evidence type="ECO:0000256" key="1">
    <source>
        <dbReference type="SAM" id="Phobius"/>
    </source>
</evidence>